<feature type="transmembrane region" description="Helical" evidence="1">
    <location>
        <begin position="62"/>
        <end position="80"/>
    </location>
</feature>
<dbReference type="EMBL" id="FPCG01000006">
    <property type="protein sequence ID" value="SFV23314.1"/>
    <property type="molecule type" value="Genomic_DNA"/>
</dbReference>
<gene>
    <name evidence="2" type="ORF">SAMN04487966_106162</name>
</gene>
<dbReference type="STRING" id="574650.SAMN04487966_106162"/>
<dbReference type="OrthoDB" id="4954137at2"/>
<accession>A0A1I7MN13</accession>
<proteinExistence type="predicted"/>
<reference evidence="2 3" key="1">
    <citation type="submission" date="2016-10" db="EMBL/GenBank/DDBJ databases">
        <authorList>
            <person name="de Groot N.N."/>
        </authorList>
    </citation>
    <scope>NUCLEOTIDE SEQUENCE [LARGE SCALE GENOMIC DNA]</scope>
    <source>
        <strain evidence="2 3">CGMCC 1.7054</strain>
    </source>
</reference>
<name>A0A1I7MN13_9MICC</name>
<protein>
    <submittedName>
        <fullName evidence="2">Uncharacterized protein</fullName>
    </submittedName>
</protein>
<keyword evidence="1" id="KW-0812">Transmembrane</keyword>
<keyword evidence="3" id="KW-1185">Reference proteome</keyword>
<feature type="transmembrane region" description="Helical" evidence="1">
    <location>
        <begin position="12"/>
        <end position="33"/>
    </location>
</feature>
<dbReference type="RefSeq" id="WP_091697451.1">
    <property type="nucleotide sequence ID" value="NZ_FPCG01000006.1"/>
</dbReference>
<sequence>MYESLDLQTPNAALWIGLLFLLIGAAVVGHAVWRRKRYRSGVDQDSRYAGPDRDVDAGRERIAGIVMVVLGAVSLGYAIWGMNHGQDVMTQNLNTKYGVESVEGKGWRGNAL</sequence>
<dbReference type="Proteomes" id="UP000198881">
    <property type="component" value="Unassembled WGS sequence"/>
</dbReference>
<evidence type="ECO:0000313" key="2">
    <source>
        <dbReference type="EMBL" id="SFV23314.1"/>
    </source>
</evidence>
<evidence type="ECO:0000256" key="1">
    <source>
        <dbReference type="SAM" id="Phobius"/>
    </source>
</evidence>
<evidence type="ECO:0000313" key="3">
    <source>
        <dbReference type="Proteomes" id="UP000198881"/>
    </source>
</evidence>
<dbReference type="AlphaFoldDB" id="A0A1I7MN13"/>
<organism evidence="2 3">
    <name type="scientific">Micrococcus terreus</name>
    <dbReference type="NCBI Taxonomy" id="574650"/>
    <lineage>
        <taxon>Bacteria</taxon>
        <taxon>Bacillati</taxon>
        <taxon>Actinomycetota</taxon>
        <taxon>Actinomycetes</taxon>
        <taxon>Micrococcales</taxon>
        <taxon>Micrococcaceae</taxon>
        <taxon>Micrococcus</taxon>
    </lineage>
</organism>
<keyword evidence="1" id="KW-0472">Membrane</keyword>
<keyword evidence="1" id="KW-1133">Transmembrane helix</keyword>